<evidence type="ECO:0000256" key="1">
    <source>
        <dbReference type="ARBA" id="ARBA00005254"/>
    </source>
</evidence>
<evidence type="ECO:0000256" key="2">
    <source>
        <dbReference type="RuleBase" id="RU003707"/>
    </source>
</evidence>
<sequence length="220" mass="23459">MRLVCERSDDYVRLKLNRPEQRNAMDEQMVSGLLAALEQSPAEPVVLGSTDPTIFSAGADLTVPDAERTRLSDLLYQCYERMITRPGPVIAVVEGAAVGGGAQLASAADLRISSPSARYRWVGPGHGLAVGAWILPSLLGRSAALDLMLSSRWLDADEAYRLGFTGLADDPWAAASRAVAHIRSLDPSAVARIKSITAADGLVQRLAMERMGNGTWSGAV</sequence>
<comment type="similarity">
    <text evidence="1 2">Belongs to the enoyl-CoA hydratase/isomerase family.</text>
</comment>
<dbReference type="RefSeq" id="WP_209637184.1">
    <property type="nucleotide sequence ID" value="NZ_JAGINW010000001.1"/>
</dbReference>
<dbReference type="CDD" id="cd06558">
    <property type="entry name" value="crotonase-like"/>
    <property type="match status" value="1"/>
</dbReference>
<dbReference type="EMBL" id="JAGINW010000001">
    <property type="protein sequence ID" value="MBP2321988.1"/>
    <property type="molecule type" value="Genomic_DNA"/>
</dbReference>
<dbReference type="PROSITE" id="PS00166">
    <property type="entry name" value="ENOYL_COA_HYDRATASE"/>
    <property type="match status" value="1"/>
</dbReference>
<dbReference type="Proteomes" id="UP001519332">
    <property type="component" value="Unassembled WGS sequence"/>
</dbReference>
<dbReference type="PANTHER" id="PTHR11941">
    <property type="entry name" value="ENOYL-COA HYDRATASE-RELATED"/>
    <property type="match status" value="1"/>
</dbReference>
<dbReference type="PANTHER" id="PTHR11941:SF54">
    <property type="entry name" value="ENOYL-COA HYDRATASE, MITOCHONDRIAL"/>
    <property type="match status" value="1"/>
</dbReference>
<reference evidence="3 4" key="1">
    <citation type="submission" date="2021-03" db="EMBL/GenBank/DDBJ databases">
        <title>Sequencing the genomes of 1000 actinobacteria strains.</title>
        <authorList>
            <person name="Klenk H.-P."/>
        </authorList>
    </citation>
    <scope>NUCLEOTIDE SEQUENCE [LARGE SCALE GENOMIC DNA]</scope>
    <source>
        <strain evidence="3 4">DSM 46670</strain>
    </source>
</reference>
<keyword evidence="4" id="KW-1185">Reference proteome</keyword>
<dbReference type="Gene3D" id="3.90.226.10">
    <property type="entry name" value="2-enoyl-CoA Hydratase, Chain A, domain 1"/>
    <property type="match status" value="1"/>
</dbReference>
<dbReference type="InterPro" id="IPR001753">
    <property type="entry name" value="Enoyl-CoA_hydra/iso"/>
</dbReference>
<dbReference type="Pfam" id="PF00378">
    <property type="entry name" value="ECH_1"/>
    <property type="match status" value="1"/>
</dbReference>
<name>A0ABS4TC39_9PSEU</name>
<accession>A0ABS4TC39</accession>
<gene>
    <name evidence="3" type="ORF">JOF56_002373</name>
</gene>
<organism evidence="3 4">
    <name type="scientific">Kibdelosporangium banguiense</name>
    <dbReference type="NCBI Taxonomy" id="1365924"/>
    <lineage>
        <taxon>Bacteria</taxon>
        <taxon>Bacillati</taxon>
        <taxon>Actinomycetota</taxon>
        <taxon>Actinomycetes</taxon>
        <taxon>Pseudonocardiales</taxon>
        <taxon>Pseudonocardiaceae</taxon>
        <taxon>Kibdelosporangium</taxon>
    </lineage>
</organism>
<protein>
    <submittedName>
        <fullName evidence="3">Enoyl-CoA hydratase/carnithine racemase</fullName>
    </submittedName>
</protein>
<evidence type="ECO:0000313" key="3">
    <source>
        <dbReference type="EMBL" id="MBP2321988.1"/>
    </source>
</evidence>
<evidence type="ECO:0000313" key="4">
    <source>
        <dbReference type="Proteomes" id="UP001519332"/>
    </source>
</evidence>
<dbReference type="SUPFAM" id="SSF52096">
    <property type="entry name" value="ClpP/crotonase"/>
    <property type="match status" value="1"/>
</dbReference>
<dbReference type="InterPro" id="IPR029045">
    <property type="entry name" value="ClpP/crotonase-like_dom_sf"/>
</dbReference>
<proteinExistence type="inferred from homology"/>
<dbReference type="InterPro" id="IPR018376">
    <property type="entry name" value="Enoyl-CoA_hyd/isom_CS"/>
</dbReference>
<comment type="caution">
    <text evidence="3">The sequence shown here is derived from an EMBL/GenBank/DDBJ whole genome shotgun (WGS) entry which is preliminary data.</text>
</comment>